<keyword evidence="3" id="KW-1185">Reference proteome</keyword>
<dbReference type="Proteomes" id="UP000199800">
    <property type="component" value="Unassembled WGS sequence"/>
</dbReference>
<accession>A0A1I0ACS7</accession>
<organism evidence="2 3">
    <name type="scientific">[Clostridium] polysaccharolyticum</name>
    <dbReference type="NCBI Taxonomy" id="29364"/>
    <lineage>
        <taxon>Bacteria</taxon>
        <taxon>Bacillati</taxon>
        <taxon>Bacillota</taxon>
        <taxon>Clostridia</taxon>
        <taxon>Lachnospirales</taxon>
        <taxon>Lachnospiraceae</taxon>
    </lineage>
</organism>
<feature type="transmembrane region" description="Helical" evidence="1">
    <location>
        <begin position="51"/>
        <end position="71"/>
    </location>
</feature>
<evidence type="ECO:0000313" key="3">
    <source>
        <dbReference type="Proteomes" id="UP000199800"/>
    </source>
</evidence>
<evidence type="ECO:0000313" key="2">
    <source>
        <dbReference type="EMBL" id="SES91565.1"/>
    </source>
</evidence>
<protein>
    <submittedName>
        <fullName evidence="2">Uncharacterized protein</fullName>
    </submittedName>
</protein>
<reference evidence="2 3" key="1">
    <citation type="submission" date="2016-10" db="EMBL/GenBank/DDBJ databases">
        <authorList>
            <person name="de Groot N.N."/>
        </authorList>
    </citation>
    <scope>NUCLEOTIDE SEQUENCE [LARGE SCALE GENOMIC DNA]</scope>
    <source>
        <strain evidence="2 3">DSM 1801</strain>
    </source>
</reference>
<keyword evidence="1" id="KW-1133">Transmembrane helix</keyword>
<dbReference type="AlphaFoldDB" id="A0A1I0ACS7"/>
<evidence type="ECO:0000256" key="1">
    <source>
        <dbReference type="SAM" id="Phobius"/>
    </source>
</evidence>
<sequence>MGMEKEELTLVKMSKEEKKQIKEDKKEAKREAYLKISEKDREKQKKYKRRILITSVLFGAALVVLGLMAVSAIPVKAGLFLLVAISLASTYVSRKDK</sequence>
<proteinExistence type="predicted"/>
<name>A0A1I0ACS7_9FIRM</name>
<keyword evidence="1" id="KW-0472">Membrane</keyword>
<feature type="transmembrane region" description="Helical" evidence="1">
    <location>
        <begin position="77"/>
        <end position="93"/>
    </location>
</feature>
<dbReference type="STRING" id="29364.SAMN04487772_10568"/>
<dbReference type="RefSeq" id="WP_092476961.1">
    <property type="nucleotide sequence ID" value="NZ_FOHN01000005.1"/>
</dbReference>
<gene>
    <name evidence="2" type="ORF">SAMN04487772_10568</name>
</gene>
<keyword evidence="1" id="KW-0812">Transmembrane</keyword>
<dbReference type="EMBL" id="FOHN01000005">
    <property type="protein sequence ID" value="SES91565.1"/>
    <property type="molecule type" value="Genomic_DNA"/>
</dbReference>